<evidence type="ECO:0008006" key="5">
    <source>
        <dbReference type="Google" id="ProtNLM"/>
    </source>
</evidence>
<evidence type="ECO:0000256" key="2">
    <source>
        <dbReference type="SAM" id="MobiDB-lite"/>
    </source>
</evidence>
<dbReference type="Proteomes" id="UP001437256">
    <property type="component" value="Unassembled WGS sequence"/>
</dbReference>
<dbReference type="SUPFAM" id="SSF56349">
    <property type="entry name" value="DNA breaking-rejoining enzymes"/>
    <property type="match status" value="1"/>
</dbReference>
<evidence type="ECO:0000256" key="1">
    <source>
        <dbReference type="ARBA" id="ARBA00023172"/>
    </source>
</evidence>
<proteinExistence type="predicted"/>
<gene>
    <name evidence="3" type="ORF">AAF712_012306</name>
</gene>
<reference evidence="3 4" key="1">
    <citation type="submission" date="2024-05" db="EMBL/GenBank/DDBJ databases">
        <title>A draft genome resource for the thread blight pathogen Marasmius tenuissimus strain MS-2.</title>
        <authorList>
            <person name="Yulfo-Soto G.E."/>
            <person name="Baruah I.K."/>
            <person name="Amoako-Attah I."/>
            <person name="Bukari Y."/>
            <person name="Meinhardt L.W."/>
            <person name="Bailey B.A."/>
            <person name="Cohen S.P."/>
        </authorList>
    </citation>
    <scope>NUCLEOTIDE SEQUENCE [LARGE SCALE GENOMIC DNA]</scope>
    <source>
        <strain evidence="3 4">MS-2</strain>
    </source>
</reference>
<evidence type="ECO:0000313" key="4">
    <source>
        <dbReference type="Proteomes" id="UP001437256"/>
    </source>
</evidence>
<evidence type="ECO:0000313" key="3">
    <source>
        <dbReference type="EMBL" id="KAL0060911.1"/>
    </source>
</evidence>
<accession>A0ABR2ZH41</accession>
<comment type="caution">
    <text evidence="3">The sequence shown here is derived from an EMBL/GenBank/DDBJ whole genome shotgun (WGS) entry which is preliminary data.</text>
</comment>
<name>A0ABR2ZH41_9AGAR</name>
<feature type="compositionally biased region" description="Basic and acidic residues" evidence="2">
    <location>
        <begin position="49"/>
        <end position="59"/>
    </location>
</feature>
<organism evidence="3 4">
    <name type="scientific">Marasmius tenuissimus</name>
    <dbReference type="NCBI Taxonomy" id="585030"/>
    <lineage>
        <taxon>Eukaryota</taxon>
        <taxon>Fungi</taxon>
        <taxon>Dikarya</taxon>
        <taxon>Basidiomycota</taxon>
        <taxon>Agaricomycotina</taxon>
        <taxon>Agaricomycetes</taxon>
        <taxon>Agaricomycetidae</taxon>
        <taxon>Agaricales</taxon>
        <taxon>Marasmiineae</taxon>
        <taxon>Marasmiaceae</taxon>
        <taxon>Marasmius</taxon>
    </lineage>
</organism>
<dbReference type="EMBL" id="JBBXMP010000157">
    <property type="protein sequence ID" value="KAL0060911.1"/>
    <property type="molecule type" value="Genomic_DNA"/>
</dbReference>
<dbReference type="InterPro" id="IPR013762">
    <property type="entry name" value="Integrase-like_cat_sf"/>
</dbReference>
<protein>
    <recommendedName>
        <fullName evidence="5">Tyr recombinase domain-containing protein</fullName>
    </recommendedName>
</protein>
<sequence length="407" mass="45751">MAQPTPSIHFNGLLKIYNSVDVAEVTQAEDDLMAEQEAAESFPDTNNNSREEHNDKAALDEEMEGVEEYSGAPPPRAEVETVEEGGIPLRLEIPPDKVSSGSTKPPLKDNAAATSISKVVSAHAKGASEDTVAAYRRLARQLETFVRARNLLPDGVEIFSNKPHESSPDIICAWIMKACDSIDLDTGEAKPLHEERSSYAHAQKMRASTTFTYGRDYGLGSQPWHQSEVTGEMIGNPSVSEKVSLYMMSLRRRKVQAGEEATSARAIKPEMIGSMWDHARLNGYWDLKPFQKQNRQGANPDAWGGPRLRRLLHLAFVLAFLCLLRVDEVLNIRMQDIRLLKDDDGQHYLKLTLPFRKTNQFGKIKPFYLHEMPEELKHLCPIRAFAEWINTTKITHGYLLPKITKTD</sequence>
<dbReference type="Gene3D" id="1.10.443.10">
    <property type="entry name" value="Intergrase catalytic core"/>
    <property type="match status" value="1"/>
</dbReference>
<feature type="region of interest" description="Disordered" evidence="2">
    <location>
        <begin position="28"/>
        <end position="109"/>
    </location>
</feature>
<feature type="compositionally biased region" description="Acidic residues" evidence="2">
    <location>
        <begin position="28"/>
        <end position="38"/>
    </location>
</feature>
<keyword evidence="1" id="KW-0233">DNA recombination</keyword>
<keyword evidence="4" id="KW-1185">Reference proteome</keyword>
<dbReference type="InterPro" id="IPR011010">
    <property type="entry name" value="DNA_brk_join_enz"/>
</dbReference>